<keyword evidence="2" id="KW-1185">Reference proteome</keyword>
<proteinExistence type="predicted"/>
<dbReference type="PANTHER" id="PTHR33710">
    <property type="entry name" value="BNAC02G09200D PROTEIN"/>
    <property type="match status" value="1"/>
</dbReference>
<protein>
    <submittedName>
        <fullName evidence="1">Reverse transcriptase domain, Reverse transcriptase zinc-binding domain protein</fullName>
    </submittedName>
</protein>
<keyword evidence="1" id="KW-0808">Transferase</keyword>
<keyword evidence="1" id="KW-0548">Nucleotidyltransferase</keyword>
<reference evidence="1 2" key="1">
    <citation type="journal article" date="2018" name="Mol. Plant">
        <title>The genome of Artemisia annua provides insight into the evolution of Asteraceae family and artemisinin biosynthesis.</title>
        <authorList>
            <person name="Shen Q."/>
            <person name="Zhang L."/>
            <person name="Liao Z."/>
            <person name="Wang S."/>
            <person name="Yan T."/>
            <person name="Shi P."/>
            <person name="Liu M."/>
            <person name="Fu X."/>
            <person name="Pan Q."/>
            <person name="Wang Y."/>
            <person name="Lv Z."/>
            <person name="Lu X."/>
            <person name="Zhang F."/>
            <person name="Jiang W."/>
            <person name="Ma Y."/>
            <person name="Chen M."/>
            <person name="Hao X."/>
            <person name="Li L."/>
            <person name="Tang Y."/>
            <person name="Lv G."/>
            <person name="Zhou Y."/>
            <person name="Sun X."/>
            <person name="Brodelius P.E."/>
            <person name="Rose J.K.C."/>
            <person name="Tang K."/>
        </authorList>
    </citation>
    <scope>NUCLEOTIDE SEQUENCE [LARGE SCALE GENOMIC DNA]</scope>
    <source>
        <strain evidence="2">cv. Huhao1</strain>
        <tissue evidence="1">Leaf</tissue>
    </source>
</reference>
<keyword evidence="1" id="KW-0695">RNA-directed DNA polymerase</keyword>
<gene>
    <name evidence="1" type="ORF">CTI12_AA304500</name>
</gene>
<accession>A0A2U1N5L7</accession>
<organism evidence="1 2">
    <name type="scientific">Artemisia annua</name>
    <name type="common">Sweet wormwood</name>
    <dbReference type="NCBI Taxonomy" id="35608"/>
    <lineage>
        <taxon>Eukaryota</taxon>
        <taxon>Viridiplantae</taxon>
        <taxon>Streptophyta</taxon>
        <taxon>Embryophyta</taxon>
        <taxon>Tracheophyta</taxon>
        <taxon>Spermatophyta</taxon>
        <taxon>Magnoliopsida</taxon>
        <taxon>eudicotyledons</taxon>
        <taxon>Gunneridae</taxon>
        <taxon>Pentapetalae</taxon>
        <taxon>asterids</taxon>
        <taxon>campanulids</taxon>
        <taxon>Asterales</taxon>
        <taxon>Asteraceae</taxon>
        <taxon>Asteroideae</taxon>
        <taxon>Anthemideae</taxon>
        <taxon>Artemisiinae</taxon>
        <taxon>Artemisia</taxon>
    </lineage>
</organism>
<name>A0A2U1N5L7_ARTAN</name>
<dbReference type="GO" id="GO:0003964">
    <property type="term" value="F:RNA-directed DNA polymerase activity"/>
    <property type="evidence" value="ECO:0007669"/>
    <property type="project" value="UniProtKB-KW"/>
</dbReference>
<evidence type="ECO:0000313" key="1">
    <source>
        <dbReference type="EMBL" id="PWA68795.1"/>
    </source>
</evidence>
<dbReference type="OrthoDB" id="1932741at2759"/>
<dbReference type="Proteomes" id="UP000245207">
    <property type="component" value="Unassembled WGS sequence"/>
</dbReference>
<evidence type="ECO:0000313" key="2">
    <source>
        <dbReference type="Proteomes" id="UP000245207"/>
    </source>
</evidence>
<sequence>MAGLQYTWKKSPKSSNGLLKTLDRVMCNMGFLDRFPNSNAIFLPFVSLDHAPSILNIPSIPGPKPKPFKFANFLASKAEFIPAIKSAWEKQIPGYAMFS</sequence>
<dbReference type="PANTHER" id="PTHR33710:SF77">
    <property type="entry name" value="DNASE I-LIKE SUPERFAMILY PROTEIN"/>
    <property type="match status" value="1"/>
</dbReference>
<dbReference type="EMBL" id="PKPP01003564">
    <property type="protein sequence ID" value="PWA68795.1"/>
    <property type="molecule type" value="Genomic_DNA"/>
</dbReference>
<dbReference type="AlphaFoldDB" id="A0A2U1N5L7"/>
<comment type="caution">
    <text evidence="1">The sequence shown here is derived from an EMBL/GenBank/DDBJ whole genome shotgun (WGS) entry which is preliminary data.</text>
</comment>
<dbReference type="STRING" id="35608.A0A2U1N5L7"/>